<evidence type="ECO:0000313" key="2">
    <source>
        <dbReference type="Proteomes" id="UP000479000"/>
    </source>
</evidence>
<dbReference type="EMBL" id="CADCXU010013941">
    <property type="protein sequence ID" value="CAB0003833.1"/>
    <property type="molecule type" value="Genomic_DNA"/>
</dbReference>
<dbReference type="AlphaFoldDB" id="A0A6H5GKD1"/>
<organism evidence="1 2">
    <name type="scientific">Nesidiocoris tenuis</name>
    <dbReference type="NCBI Taxonomy" id="355587"/>
    <lineage>
        <taxon>Eukaryota</taxon>
        <taxon>Metazoa</taxon>
        <taxon>Ecdysozoa</taxon>
        <taxon>Arthropoda</taxon>
        <taxon>Hexapoda</taxon>
        <taxon>Insecta</taxon>
        <taxon>Pterygota</taxon>
        <taxon>Neoptera</taxon>
        <taxon>Paraneoptera</taxon>
        <taxon>Hemiptera</taxon>
        <taxon>Heteroptera</taxon>
        <taxon>Panheteroptera</taxon>
        <taxon>Cimicomorpha</taxon>
        <taxon>Miridae</taxon>
        <taxon>Dicyphina</taxon>
        <taxon>Nesidiocoris</taxon>
    </lineage>
</organism>
<reference evidence="1 2" key="1">
    <citation type="submission" date="2020-02" db="EMBL/GenBank/DDBJ databases">
        <authorList>
            <person name="Ferguson B K."/>
        </authorList>
    </citation>
    <scope>NUCLEOTIDE SEQUENCE [LARGE SCALE GENOMIC DNA]</scope>
</reference>
<dbReference type="Proteomes" id="UP000479000">
    <property type="component" value="Unassembled WGS sequence"/>
</dbReference>
<evidence type="ECO:0000313" key="1">
    <source>
        <dbReference type="EMBL" id="CAB0003833.1"/>
    </source>
</evidence>
<proteinExistence type="predicted"/>
<sequence>MTEEVVLRVGSSVTSSKNTGLNLNKLTLLGRQQGHRMAVNAQNNRLASIDKPV</sequence>
<feature type="non-terminal residue" evidence="1">
    <location>
        <position position="53"/>
    </location>
</feature>
<accession>A0A6H5GKD1</accession>
<protein>
    <submittedName>
        <fullName evidence="1">Uncharacterized protein</fullName>
    </submittedName>
</protein>
<keyword evidence="2" id="KW-1185">Reference proteome</keyword>
<name>A0A6H5GKD1_9HEMI</name>
<gene>
    <name evidence="1" type="ORF">NTEN_LOCUS9310</name>
</gene>